<feature type="compositionally biased region" description="Basic and acidic residues" evidence="7">
    <location>
        <begin position="697"/>
        <end position="712"/>
    </location>
</feature>
<feature type="compositionally biased region" description="Acidic residues" evidence="7">
    <location>
        <begin position="972"/>
        <end position="982"/>
    </location>
</feature>
<gene>
    <name evidence="11" type="primary">rbm20</name>
</gene>
<proteinExistence type="predicted"/>
<evidence type="ECO:0000256" key="7">
    <source>
        <dbReference type="SAM" id="MobiDB-lite"/>
    </source>
</evidence>
<dbReference type="InterPro" id="IPR035979">
    <property type="entry name" value="RBD_domain_sf"/>
</dbReference>
<dbReference type="SMART" id="SM00360">
    <property type="entry name" value="RRM"/>
    <property type="match status" value="1"/>
</dbReference>
<dbReference type="InterPro" id="IPR003604">
    <property type="entry name" value="Matrin/U1-like-C_Znf_C2H2"/>
</dbReference>
<organism evidence="10 11">
    <name type="scientific">Salmo salar</name>
    <name type="common">Atlantic salmon</name>
    <dbReference type="NCBI Taxonomy" id="8030"/>
    <lineage>
        <taxon>Eukaryota</taxon>
        <taxon>Metazoa</taxon>
        <taxon>Chordata</taxon>
        <taxon>Craniata</taxon>
        <taxon>Vertebrata</taxon>
        <taxon>Euteleostomi</taxon>
        <taxon>Actinopterygii</taxon>
        <taxon>Neopterygii</taxon>
        <taxon>Teleostei</taxon>
        <taxon>Protacanthopterygii</taxon>
        <taxon>Salmoniformes</taxon>
        <taxon>Salmonidae</taxon>
        <taxon>Salmoninae</taxon>
        <taxon>Salmo</taxon>
    </lineage>
</organism>
<keyword evidence="10" id="KW-1185">Reference proteome</keyword>
<feature type="region of interest" description="Disordered" evidence="7">
    <location>
        <begin position="159"/>
        <end position="232"/>
    </location>
</feature>
<feature type="compositionally biased region" description="Basic and acidic residues" evidence="7">
    <location>
        <begin position="720"/>
        <end position="754"/>
    </location>
</feature>
<feature type="compositionally biased region" description="Basic and acidic residues" evidence="7">
    <location>
        <begin position="996"/>
        <end position="1009"/>
    </location>
</feature>
<evidence type="ECO:0000256" key="2">
    <source>
        <dbReference type="ARBA" id="ARBA00022723"/>
    </source>
</evidence>
<feature type="compositionally biased region" description="Low complexity" evidence="7">
    <location>
        <begin position="206"/>
        <end position="219"/>
    </location>
</feature>
<feature type="compositionally biased region" description="Polar residues" evidence="7">
    <location>
        <begin position="37"/>
        <end position="55"/>
    </location>
</feature>
<feature type="compositionally biased region" description="Basic and acidic residues" evidence="7">
    <location>
        <begin position="789"/>
        <end position="841"/>
    </location>
</feature>
<feature type="compositionally biased region" description="Gly residues" evidence="7">
    <location>
        <begin position="755"/>
        <end position="767"/>
    </location>
</feature>
<reference evidence="11" key="1">
    <citation type="submission" date="2025-08" db="UniProtKB">
        <authorList>
            <consortium name="RefSeq"/>
        </authorList>
    </citation>
    <scope>IDENTIFICATION</scope>
</reference>
<dbReference type="InterPro" id="IPR012677">
    <property type="entry name" value="Nucleotide-bd_a/b_plait_sf"/>
</dbReference>
<feature type="compositionally biased region" description="Pro residues" evidence="7">
    <location>
        <begin position="162"/>
        <end position="176"/>
    </location>
</feature>
<evidence type="ECO:0000256" key="1">
    <source>
        <dbReference type="ARBA" id="ARBA00004123"/>
    </source>
</evidence>
<evidence type="ECO:0000259" key="9">
    <source>
        <dbReference type="PROSITE" id="PS50171"/>
    </source>
</evidence>
<feature type="compositionally biased region" description="Acidic residues" evidence="7">
    <location>
        <begin position="912"/>
        <end position="925"/>
    </location>
</feature>
<evidence type="ECO:0000256" key="4">
    <source>
        <dbReference type="ARBA" id="ARBA00022833"/>
    </source>
</evidence>
<dbReference type="PROSITE" id="PS00028">
    <property type="entry name" value="ZINC_FINGER_C2H2_1"/>
    <property type="match status" value="1"/>
</dbReference>
<evidence type="ECO:0000256" key="3">
    <source>
        <dbReference type="ARBA" id="ARBA00022771"/>
    </source>
</evidence>
<evidence type="ECO:0000313" key="11">
    <source>
        <dbReference type="RefSeq" id="XP_045563895.1"/>
    </source>
</evidence>
<accession>A0ABM3DYK3</accession>
<feature type="region of interest" description="Disordered" evidence="7">
    <location>
        <begin position="19"/>
        <end position="73"/>
    </location>
</feature>
<dbReference type="PANTHER" id="PTHR15592">
    <property type="entry name" value="MATRIN 3/NUCLEAR PROTEIN 220-RELATED"/>
    <property type="match status" value="1"/>
</dbReference>
<evidence type="ECO:0000313" key="10">
    <source>
        <dbReference type="Proteomes" id="UP001652741"/>
    </source>
</evidence>
<feature type="region of interest" description="Disordered" evidence="7">
    <location>
        <begin position="636"/>
        <end position="1056"/>
    </location>
</feature>
<evidence type="ECO:0000259" key="8">
    <source>
        <dbReference type="PROSITE" id="PS50102"/>
    </source>
</evidence>
<dbReference type="RefSeq" id="XP_045563895.1">
    <property type="nucleotide sequence ID" value="XM_045707939.1"/>
</dbReference>
<keyword evidence="3" id="KW-0863">Zinc-finger</keyword>
<feature type="compositionally biased region" description="Basic and acidic residues" evidence="7">
    <location>
        <begin position="636"/>
        <end position="649"/>
    </location>
</feature>
<name>A0ABM3DYK3_SALSA</name>
<feature type="compositionally biased region" description="Acidic residues" evidence="7">
    <location>
        <begin position="937"/>
        <end position="955"/>
    </location>
</feature>
<feature type="compositionally biased region" description="Gly residues" evidence="7">
    <location>
        <begin position="59"/>
        <end position="72"/>
    </location>
</feature>
<feature type="domain" description="RRM" evidence="8">
    <location>
        <begin position="533"/>
        <end position="608"/>
    </location>
</feature>
<feature type="compositionally biased region" description="Low complexity" evidence="7">
    <location>
        <begin position="1035"/>
        <end position="1056"/>
    </location>
</feature>
<comment type="subcellular location">
    <subcellularLocation>
        <location evidence="1">Nucleus</location>
    </subcellularLocation>
</comment>
<keyword evidence="4" id="KW-0862">Zinc</keyword>
<keyword evidence="6" id="KW-0694">RNA-binding</keyword>
<sequence>MQQAWDKALFEAHIEGVKNGQTGEMSGKNQGGYMGAKTSNEHFQSTNVSDGNYNKPQPVGGGQGHLSGGGGTHQNTQLLLTPASIQLAQLQAQLTFHRLKLAQSAVGGNANSANAASILNQVLANVAMSQPLFNQLRASAMVNNTQAVGGGFHSSALAFQLPPLPPPPPPPPPPPNSALGTLVGAGFNQNHGNVRLNHYGGGGVSGNQPQQQQANQHGGSDYGKKTGSTYPSDTDRHLQYGFIGGTSVALSEAGEGQGQYVPIMTQAKSTNQGFQIDFYGQNGQSQQQQAGFGVGNQNDQNKNAFNEQQWKSPANMSHTGKGLDMVSNTATVWMGTGQPFRSREELYNPEEPTSDPKLYSGGGGVTSSFGAGMGGTKGFVGYHKQPLQGGEEILSTGGSVQLQPHQLNDFHAVTPPHLPHQCTICEKKVYNLKDWDQHVKGKLHLQNRLLYSEGATITAGAVHYGPAGSSEGCLNNVGVNNSMAYSSTANQDVSSGANLPAGVMRTYPMSGAGFTQLPPGSKLFPPRKSITGRVVHICNLPEGSCTENDVINLGLPFGKVTNYILMRSTHQAFVEMAYIEAAQAMVQYYQLTPATINDQKLLIRMSKRYKELQLKKPGKDVDSIIQDINSLRERDEMQEIDHYMPERARSRSPISRSLSPRSHSPSFTSCSSAHSPQGAPCRGGPERGSWTAKHMRKGDEDREREREREEVPWRNGGTVDDDRLNGRMQDRRNKPYLKPSDRDRISPRSADERGGGSGEGMRGGNRGGDWYPHPRGSPQGMPPFPSYRNMDEDSYKTQHVYKSEKPLRPQYQRHEEGRVMSKRREGGDYHRSRHSESKLGEESLPTRTGEDRRQRGVSPTRGRSKKPTMRHGTEKLEIEITENNGETAEDQRSKEKSVSPQRSGKHESEKDSEAEEWESGDDTEGECWYPKNMEELVTVDEVGEDDSIIEPDLPELQEHEDVSASDLHKDPTEEEEEEEEEGEAPRSTSTPSPRPCSEKELAQREDTKLGRGGGVGGVVDPTPTEEKDGEISTNPSPTDQSLPQPQPQLQSQPQPHPQLLIPVASEQISSDLDDFPNPEFKAALEETCLEAEVLKSGAPTQELVLTNHAGACESSKTQDVIHKMEDVGRELTVMEPDIQQHKAETPRVIQNSTHVPRPINLIDIRAPSPSREQEKIISEHSIPLGVEFIVPSTGFYCKLCGLFYTSEETAKTSHCRSTVHYRNLQKYLSQLAEESLLGALTDTSATE</sequence>
<dbReference type="SMART" id="SM00451">
    <property type="entry name" value="ZnF_U1"/>
    <property type="match status" value="2"/>
</dbReference>
<dbReference type="InterPro" id="IPR013087">
    <property type="entry name" value="Znf_C2H2_type"/>
</dbReference>
<dbReference type="PROSITE" id="PS50171">
    <property type="entry name" value="ZF_MATRIN"/>
    <property type="match status" value="1"/>
</dbReference>
<dbReference type="InterPro" id="IPR000504">
    <property type="entry name" value="RRM_dom"/>
</dbReference>
<dbReference type="SUPFAM" id="SSF54928">
    <property type="entry name" value="RNA-binding domain, RBD"/>
    <property type="match status" value="1"/>
</dbReference>
<dbReference type="Gene3D" id="3.30.70.330">
    <property type="match status" value="1"/>
</dbReference>
<dbReference type="PROSITE" id="PS50102">
    <property type="entry name" value="RRM"/>
    <property type="match status" value="1"/>
</dbReference>
<dbReference type="GeneID" id="106590154"/>
<protein>
    <submittedName>
        <fullName evidence="11">RNA-binding protein 20 isoform X1</fullName>
    </submittedName>
</protein>
<feature type="compositionally biased region" description="Basic and acidic residues" evidence="7">
    <location>
        <begin position="956"/>
        <end position="971"/>
    </location>
</feature>
<feature type="compositionally biased region" description="Polar residues" evidence="7">
    <location>
        <begin position="19"/>
        <end position="28"/>
    </location>
</feature>
<evidence type="ECO:0000256" key="6">
    <source>
        <dbReference type="PROSITE-ProRule" id="PRU00176"/>
    </source>
</evidence>
<dbReference type="InterPro" id="IPR034790">
    <property type="entry name" value="RBM20_RRM"/>
</dbReference>
<dbReference type="InterPro" id="IPR000690">
    <property type="entry name" value="Matrin/U1-C_Znf_C2H2"/>
</dbReference>
<dbReference type="CDD" id="cd12685">
    <property type="entry name" value="RRM_RBM20"/>
    <property type="match status" value="1"/>
</dbReference>
<dbReference type="Proteomes" id="UP001652741">
    <property type="component" value="Chromosome ssa02"/>
</dbReference>
<keyword evidence="2" id="KW-0479">Metal-binding</keyword>
<feature type="domain" description="Matrin-type" evidence="9">
    <location>
        <begin position="1195"/>
        <end position="1226"/>
    </location>
</feature>
<evidence type="ECO:0000256" key="5">
    <source>
        <dbReference type="ARBA" id="ARBA00023242"/>
    </source>
</evidence>
<feature type="compositionally biased region" description="Low complexity" evidence="7">
    <location>
        <begin position="651"/>
        <end position="676"/>
    </location>
</feature>
<keyword evidence="5" id="KW-0539">Nucleus</keyword>